<evidence type="ECO:0000256" key="7">
    <source>
        <dbReference type="ARBA" id="ARBA00023237"/>
    </source>
</evidence>
<dbReference type="InterPro" id="IPR003423">
    <property type="entry name" value="OMP_efflux"/>
</dbReference>
<keyword evidence="4" id="KW-1134">Transmembrane beta strand</keyword>
<evidence type="ECO:0000313" key="9">
    <source>
        <dbReference type="Proteomes" id="UP001596091"/>
    </source>
</evidence>
<evidence type="ECO:0000256" key="4">
    <source>
        <dbReference type="ARBA" id="ARBA00022452"/>
    </source>
</evidence>
<dbReference type="PANTHER" id="PTHR30026">
    <property type="entry name" value="OUTER MEMBRANE PROTEIN TOLC"/>
    <property type="match status" value="1"/>
</dbReference>
<dbReference type="PANTHER" id="PTHR30026:SF20">
    <property type="entry name" value="OUTER MEMBRANE PROTEIN TOLC"/>
    <property type="match status" value="1"/>
</dbReference>
<dbReference type="RefSeq" id="WP_263338545.1">
    <property type="nucleotide sequence ID" value="NZ_JAGSYH010000004.1"/>
</dbReference>
<keyword evidence="9" id="KW-1185">Reference proteome</keyword>
<evidence type="ECO:0000313" key="8">
    <source>
        <dbReference type="EMBL" id="MFC5862223.1"/>
    </source>
</evidence>
<dbReference type="Proteomes" id="UP001596091">
    <property type="component" value="Unassembled WGS sequence"/>
</dbReference>
<evidence type="ECO:0000256" key="2">
    <source>
        <dbReference type="ARBA" id="ARBA00007613"/>
    </source>
</evidence>
<gene>
    <name evidence="8" type="ORF">ACFPT7_07955</name>
</gene>
<dbReference type="Pfam" id="PF02321">
    <property type="entry name" value="OEP"/>
    <property type="match status" value="2"/>
</dbReference>
<proteinExistence type="inferred from homology"/>
<keyword evidence="7" id="KW-0998">Cell outer membrane</keyword>
<reference evidence="9" key="1">
    <citation type="journal article" date="2019" name="Int. J. Syst. Evol. Microbiol.">
        <title>The Global Catalogue of Microorganisms (GCM) 10K type strain sequencing project: providing services to taxonomists for standard genome sequencing and annotation.</title>
        <authorList>
            <consortium name="The Broad Institute Genomics Platform"/>
            <consortium name="The Broad Institute Genome Sequencing Center for Infectious Disease"/>
            <person name="Wu L."/>
            <person name="Ma J."/>
        </authorList>
    </citation>
    <scope>NUCLEOTIDE SEQUENCE [LARGE SCALE GENOMIC DNA]</scope>
    <source>
        <strain evidence="9">JCM 4087</strain>
    </source>
</reference>
<keyword evidence="6" id="KW-0472">Membrane</keyword>
<sequence>MAARSQAPAALTLDQCISLAKSAPSTVQHSRQQLAAAREEVFAAESNFLPKVSISNTFTYNSPLLYDRNRFSFIALNAVHEYSTLGTSSLEVDSAGRLRALLDRARANEQIAATDVALSDRDLTRAIAVAYYHLLLARRLAASAHENLNAAQDFEQRVRKLVAGEEASRADEDKASLEVVVLENTAQASDLEAQNANHDLASFWTTDVDQPLVLADDLDHEPVPQQIAALDAPYLKRPEFRLLDAQKAGYLADSRQARARMLPQINLAFHYGLDASQWTSRNRGYAGFAHLEIPVSDWFSAKKEQRQFQFQARAVDTDRAIATRLFSKEYQDALSSVTATYQQTQTTEREVTLAKDNLRLSQLRFQNGEGSALDVVTSQNFLVQAEIDFYSSRANYLNAQSALKVASGQ</sequence>
<evidence type="ECO:0000256" key="6">
    <source>
        <dbReference type="ARBA" id="ARBA00023136"/>
    </source>
</evidence>
<comment type="caution">
    <text evidence="8">The sequence shown here is derived from an EMBL/GenBank/DDBJ whole genome shotgun (WGS) entry which is preliminary data.</text>
</comment>
<keyword evidence="3" id="KW-0813">Transport</keyword>
<keyword evidence="5" id="KW-0812">Transmembrane</keyword>
<dbReference type="InterPro" id="IPR051906">
    <property type="entry name" value="TolC-like"/>
</dbReference>
<evidence type="ECO:0000256" key="3">
    <source>
        <dbReference type="ARBA" id="ARBA00022448"/>
    </source>
</evidence>
<evidence type="ECO:0000256" key="1">
    <source>
        <dbReference type="ARBA" id="ARBA00004442"/>
    </source>
</evidence>
<accession>A0ABW1EFS4</accession>
<comment type="subcellular location">
    <subcellularLocation>
        <location evidence="1">Cell outer membrane</location>
    </subcellularLocation>
</comment>
<protein>
    <submittedName>
        <fullName evidence="8">TolC family protein</fullName>
    </submittedName>
</protein>
<comment type="similarity">
    <text evidence="2">Belongs to the outer membrane factor (OMF) (TC 1.B.17) family.</text>
</comment>
<dbReference type="EMBL" id="JBHSPH010000002">
    <property type="protein sequence ID" value="MFC5862223.1"/>
    <property type="molecule type" value="Genomic_DNA"/>
</dbReference>
<organism evidence="8 9">
    <name type="scientific">Acidicapsa dinghuensis</name>
    <dbReference type="NCBI Taxonomy" id="2218256"/>
    <lineage>
        <taxon>Bacteria</taxon>
        <taxon>Pseudomonadati</taxon>
        <taxon>Acidobacteriota</taxon>
        <taxon>Terriglobia</taxon>
        <taxon>Terriglobales</taxon>
        <taxon>Acidobacteriaceae</taxon>
        <taxon>Acidicapsa</taxon>
    </lineage>
</organism>
<name>A0ABW1EFS4_9BACT</name>
<dbReference type="SUPFAM" id="SSF56954">
    <property type="entry name" value="Outer membrane efflux proteins (OEP)"/>
    <property type="match status" value="1"/>
</dbReference>
<dbReference type="Gene3D" id="1.20.1600.10">
    <property type="entry name" value="Outer membrane efflux proteins (OEP)"/>
    <property type="match status" value="1"/>
</dbReference>
<evidence type="ECO:0000256" key="5">
    <source>
        <dbReference type="ARBA" id="ARBA00022692"/>
    </source>
</evidence>